<dbReference type="Proteomes" id="UP001056778">
    <property type="component" value="Chromosome 3"/>
</dbReference>
<comment type="caution">
    <text evidence="1">The sequence shown here is derived from an EMBL/GenBank/DDBJ whole genome shotgun (WGS) entry which is preliminary data.</text>
</comment>
<accession>A0ACB9THD6</accession>
<proteinExistence type="predicted"/>
<reference evidence="1" key="1">
    <citation type="submission" date="2022-04" db="EMBL/GenBank/DDBJ databases">
        <title>Chromosome-scale genome assembly of Holotrichia oblita Faldermann.</title>
        <authorList>
            <person name="Rongchong L."/>
        </authorList>
    </citation>
    <scope>NUCLEOTIDE SEQUENCE</scope>
    <source>
        <strain evidence="1">81SQS9</strain>
    </source>
</reference>
<organism evidence="1 2">
    <name type="scientific">Holotrichia oblita</name>
    <name type="common">Chafer beetle</name>
    <dbReference type="NCBI Taxonomy" id="644536"/>
    <lineage>
        <taxon>Eukaryota</taxon>
        <taxon>Metazoa</taxon>
        <taxon>Ecdysozoa</taxon>
        <taxon>Arthropoda</taxon>
        <taxon>Hexapoda</taxon>
        <taxon>Insecta</taxon>
        <taxon>Pterygota</taxon>
        <taxon>Neoptera</taxon>
        <taxon>Endopterygota</taxon>
        <taxon>Coleoptera</taxon>
        <taxon>Polyphaga</taxon>
        <taxon>Scarabaeiformia</taxon>
        <taxon>Scarabaeidae</taxon>
        <taxon>Melolonthinae</taxon>
        <taxon>Holotrichia</taxon>
    </lineage>
</organism>
<sequence>MNFTKEEMVNMIYALSESERNCLVTSRIYYQCYPNARPPRIEAFQKLKERFEASGNIGYSKKKIKNRRVTSEENELNILLWLEENPQDGEREGMILRNLEWGSILFT</sequence>
<protein>
    <submittedName>
        <fullName evidence="1">Uncharacterized protein</fullName>
    </submittedName>
</protein>
<evidence type="ECO:0000313" key="2">
    <source>
        <dbReference type="Proteomes" id="UP001056778"/>
    </source>
</evidence>
<name>A0ACB9THD6_HOLOL</name>
<dbReference type="EMBL" id="CM043017">
    <property type="protein sequence ID" value="KAI4466237.1"/>
    <property type="molecule type" value="Genomic_DNA"/>
</dbReference>
<keyword evidence="2" id="KW-1185">Reference proteome</keyword>
<gene>
    <name evidence="1" type="ORF">MML48_3g00003727</name>
</gene>
<evidence type="ECO:0000313" key="1">
    <source>
        <dbReference type="EMBL" id="KAI4466237.1"/>
    </source>
</evidence>